<dbReference type="Gene3D" id="3.30.300.30">
    <property type="match status" value="1"/>
</dbReference>
<dbReference type="RefSeq" id="WP_188983671.1">
    <property type="nucleotide sequence ID" value="NZ_BMPO01000005.1"/>
</dbReference>
<dbReference type="InterPro" id="IPR054545">
    <property type="entry name" value="ApeI-like"/>
</dbReference>
<reference evidence="3" key="1">
    <citation type="journal article" date="2014" name="Int. J. Syst. Evol. Microbiol.">
        <title>Complete genome sequence of Corynebacterium casei LMG S-19264T (=DSM 44701T), isolated from a smear-ripened cheese.</title>
        <authorList>
            <consortium name="US DOE Joint Genome Institute (JGI-PGF)"/>
            <person name="Walter F."/>
            <person name="Albersmeier A."/>
            <person name="Kalinowski J."/>
            <person name="Ruckert C."/>
        </authorList>
    </citation>
    <scope>NUCLEOTIDE SEQUENCE</scope>
    <source>
        <strain evidence="3">JCM 30078</strain>
    </source>
</reference>
<dbReference type="SUPFAM" id="SSF56801">
    <property type="entry name" value="Acetyl-CoA synthetase-like"/>
    <property type="match status" value="1"/>
</dbReference>
<dbReference type="SUPFAM" id="SSF54637">
    <property type="entry name" value="Thioesterase/thiol ester dehydrase-isomerase"/>
    <property type="match status" value="1"/>
</dbReference>
<dbReference type="Pfam" id="PF00501">
    <property type="entry name" value="AMP-binding"/>
    <property type="match status" value="1"/>
</dbReference>
<dbReference type="InterPro" id="IPR050237">
    <property type="entry name" value="ATP-dep_AMP-bd_enzyme"/>
</dbReference>
<gene>
    <name evidence="3" type="ORF">GCM10009304_26110</name>
</gene>
<dbReference type="InterPro" id="IPR029069">
    <property type="entry name" value="HotDog_dom_sf"/>
</dbReference>
<proteinExistence type="predicted"/>
<dbReference type="Proteomes" id="UP000635983">
    <property type="component" value="Unassembled WGS sequence"/>
</dbReference>
<dbReference type="GO" id="GO:0016878">
    <property type="term" value="F:acid-thiol ligase activity"/>
    <property type="evidence" value="ECO:0007669"/>
    <property type="project" value="UniProtKB-ARBA"/>
</dbReference>
<dbReference type="PANTHER" id="PTHR43767">
    <property type="entry name" value="LONG-CHAIN-FATTY-ACID--COA LIGASE"/>
    <property type="match status" value="1"/>
</dbReference>
<evidence type="ECO:0000313" key="4">
    <source>
        <dbReference type="Proteomes" id="UP000635983"/>
    </source>
</evidence>
<keyword evidence="4" id="KW-1185">Reference proteome</keyword>
<name>A0A917UZ94_9PSED</name>
<dbReference type="InterPro" id="IPR045851">
    <property type="entry name" value="AMP-bd_C_sf"/>
</dbReference>
<dbReference type="PANTHER" id="PTHR43767:SF1">
    <property type="entry name" value="NONRIBOSOMAL PEPTIDE SYNTHASE PES1 (EUROFUNG)-RELATED"/>
    <property type="match status" value="1"/>
</dbReference>
<dbReference type="InterPro" id="IPR000873">
    <property type="entry name" value="AMP-dep_synth/lig_dom"/>
</dbReference>
<organism evidence="3 4">
    <name type="scientific">Pseudomonas matsuisoli</name>
    <dbReference type="NCBI Taxonomy" id="1515666"/>
    <lineage>
        <taxon>Bacteria</taxon>
        <taxon>Pseudomonadati</taxon>
        <taxon>Pseudomonadota</taxon>
        <taxon>Gammaproteobacteria</taxon>
        <taxon>Pseudomonadales</taxon>
        <taxon>Pseudomonadaceae</taxon>
        <taxon>Pseudomonas</taxon>
    </lineage>
</organism>
<dbReference type="Gene3D" id="3.10.129.10">
    <property type="entry name" value="Hotdog Thioesterase"/>
    <property type="match status" value="1"/>
</dbReference>
<dbReference type="Pfam" id="PF22818">
    <property type="entry name" value="ApeI-like"/>
    <property type="match status" value="1"/>
</dbReference>
<dbReference type="Gene3D" id="3.40.50.12780">
    <property type="entry name" value="N-terminal domain of ligase-like"/>
    <property type="match status" value="1"/>
</dbReference>
<accession>A0A917UZ94</accession>
<reference evidence="3" key="2">
    <citation type="submission" date="2020-09" db="EMBL/GenBank/DDBJ databases">
        <authorList>
            <person name="Sun Q."/>
            <person name="Ohkuma M."/>
        </authorList>
    </citation>
    <scope>NUCLEOTIDE SEQUENCE</scope>
    <source>
        <strain evidence="3">JCM 30078</strain>
    </source>
</reference>
<evidence type="ECO:0000259" key="2">
    <source>
        <dbReference type="Pfam" id="PF22818"/>
    </source>
</evidence>
<feature type="domain" description="ApeI dehydratase-like" evidence="2">
    <location>
        <begin position="453"/>
        <end position="551"/>
    </location>
</feature>
<protein>
    <submittedName>
        <fullName evidence="3">AMP-binding protein</fullName>
    </submittedName>
</protein>
<feature type="domain" description="AMP-dependent synthetase/ligase" evidence="1">
    <location>
        <begin position="104"/>
        <end position="276"/>
    </location>
</feature>
<evidence type="ECO:0000313" key="3">
    <source>
        <dbReference type="EMBL" id="GGJ99010.1"/>
    </source>
</evidence>
<comment type="caution">
    <text evidence="3">The sequence shown here is derived from an EMBL/GenBank/DDBJ whole genome shotgun (WGS) entry which is preliminary data.</text>
</comment>
<dbReference type="InterPro" id="IPR042099">
    <property type="entry name" value="ANL_N_sf"/>
</dbReference>
<evidence type="ECO:0000259" key="1">
    <source>
        <dbReference type="Pfam" id="PF00501"/>
    </source>
</evidence>
<dbReference type="EMBL" id="BMPO01000005">
    <property type="protein sequence ID" value="GGJ99010.1"/>
    <property type="molecule type" value="Genomic_DNA"/>
</dbReference>
<sequence length="559" mass="61375">MSGFIALRDILLDGVDERTAAVGPALERRELVDDALRFAAELQARHIQQIALHLTDAAAVAIALLGAWRAGVRVVMPADLQDDSRTRLLHTVDALISDDQPLDTWLTQAPLTPAPLAPYDACLVLSTSGSTGQPKLIEKRLYQLANEIAALEQQWGAALGDALIVASVSAQHIYGLLFRVLWPLCAGRPFVREVQPYPEYLQQASLGHRQDFAWVTSPALLKRLGDNLDWQALRSVRKVFSSGGPLPAGAANDVQRRFGQPACEIYGSSETGGIGWREGTLPWTPFAGVSIEPSGDGGFLIKSAYLPAGHAEPCADAVRHLTDGRFELLGRLDRIVKLEEKRISLPRLEQALLQHPWVADTRLGVVHTNRAFLGALVALSEQGLQALRNGGRRALTEALRSHLSGHCEALALPRRWRLVGQLPSNSQGKLPQRDVDALLAAERTRQPERLSLEQQDDEWKVTLAVPLDLAHFSGHFATTPILPGVVQVDWVMSLARELMPLPPRFGGLEVLKFQQLVRPGDHILLTLRFDTERSKLYFTFHNGEATCASGRIVLEQAHA</sequence>
<dbReference type="AlphaFoldDB" id="A0A917UZ94"/>